<dbReference type="AlphaFoldDB" id="A0A2M9BNC4"/>
<keyword evidence="2 7" id="KW-0929">Antimicrobial</keyword>
<dbReference type="PANTHER" id="PTHR38107:SF3">
    <property type="entry name" value="LYSOZYME RRRD-RELATED"/>
    <property type="match status" value="1"/>
</dbReference>
<dbReference type="GO" id="GO:0042742">
    <property type="term" value="P:defense response to bacterium"/>
    <property type="evidence" value="ECO:0007669"/>
    <property type="project" value="UniProtKB-KW"/>
</dbReference>
<organism evidence="8 9">
    <name type="scientific">Hymenobacter chitinivorans DSM 11115</name>
    <dbReference type="NCBI Taxonomy" id="1121954"/>
    <lineage>
        <taxon>Bacteria</taxon>
        <taxon>Pseudomonadati</taxon>
        <taxon>Bacteroidota</taxon>
        <taxon>Cytophagia</taxon>
        <taxon>Cytophagales</taxon>
        <taxon>Hymenobacteraceae</taxon>
        <taxon>Hymenobacter</taxon>
    </lineage>
</organism>
<evidence type="ECO:0000256" key="7">
    <source>
        <dbReference type="RuleBase" id="RU003788"/>
    </source>
</evidence>
<comment type="caution">
    <text evidence="8">The sequence shown here is derived from an EMBL/GenBank/DDBJ whole genome shotgun (WGS) entry which is preliminary data.</text>
</comment>
<dbReference type="EMBL" id="PGFA01000001">
    <property type="protein sequence ID" value="PJJ59442.1"/>
    <property type="molecule type" value="Genomic_DNA"/>
</dbReference>
<dbReference type="InterPro" id="IPR002196">
    <property type="entry name" value="Glyco_hydro_24"/>
</dbReference>
<dbReference type="InterPro" id="IPR023347">
    <property type="entry name" value="Lysozyme_dom_sf"/>
</dbReference>
<evidence type="ECO:0000256" key="6">
    <source>
        <dbReference type="ARBA" id="ARBA00023295"/>
    </source>
</evidence>
<gene>
    <name evidence="8" type="ORF">CLV45_0859</name>
</gene>
<proteinExistence type="inferred from homology"/>
<dbReference type="SUPFAM" id="SSF53955">
    <property type="entry name" value="Lysozyme-like"/>
    <property type="match status" value="1"/>
</dbReference>
<evidence type="ECO:0000256" key="3">
    <source>
        <dbReference type="ARBA" id="ARBA00022638"/>
    </source>
</evidence>
<evidence type="ECO:0000256" key="2">
    <source>
        <dbReference type="ARBA" id="ARBA00022529"/>
    </source>
</evidence>
<dbReference type="RefSeq" id="WP_100335163.1">
    <property type="nucleotide sequence ID" value="NZ_PGFA01000001.1"/>
</dbReference>
<dbReference type="GO" id="GO:0009253">
    <property type="term" value="P:peptidoglycan catabolic process"/>
    <property type="evidence" value="ECO:0007669"/>
    <property type="project" value="InterPro"/>
</dbReference>
<keyword evidence="5" id="KW-1035">Host cytoplasm</keyword>
<dbReference type="HAMAP" id="MF_04110">
    <property type="entry name" value="ENDOLYSIN_T4"/>
    <property type="match status" value="1"/>
</dbReference>
<evidence type="ECO:0000313" key="8">
    <source>
        <dbReference type="EMBL" id="PJJ59442.1"/>
    </source>
</evidence>
<sequence>MKTGVKGLALIKKEEQFMAKAYYCPAHILTIGYGHVIQKGEEHLKTAVLTEPEAAALLAKDLARYEAAVTGAIKVPLTQNQFDACVTMCYNIGTTGFATSNLVKKINERAPEAVIRPYWEVWNKMDGTRNRKDDDKDGLVDEAGEKQVAPGLVRRRANELALYFSK</sequence>
<dbReference type="InterPro" id="IPR023346">
    <property type="entry name" value="Lysozyme-like_dom_sf"/>
</dbReference>
<dbReference type="InterPro" id="IPR051018">
    <property type="entry name" value="Bacteriophage_GH24"/>
</dbReference>
<name>A0A2M9BNC4_9BACT</name>
<keyword evidence="4 7" id="KW-0378">Hydrolase</keyword>
<keyword evidence="3 7" id="KW-0081">Bacteriolytic enzyme</keyword>
<dbReference type="PANTHER" id="PTHR38107">
    <property type="match status" value="1"/>
</dbReference>
<dbReference type="Pfam" id="PF00959">
    <property type="entry name" value="Phage_lysozyme"/>
    <property type="match status" value="1"/>
</dbReference>
<dbReference type="InterPro" id="IPR034690">
    <property type="entry name" value="Endolysin_T4_type"/>
</dbReference>
<evidence type="ECO:0000313" key="9">
    <source>
        <dbReference type="Proteomes" id="UP000228535"/>
    </source>
</evidence>
<dbReference type="GO" id="GO:0016998">
    <property type="term" value="P:cell wall macromolecule catabolic process"/>
    <property type="evidence" value="ECO:0007669"/>
    <property type="project" value="InterPro"/>
</dbReference>
<dbReference type="CDD" id="cd00737">
    <property type="entry name" value="lyz_endolysin_autolysin"/>
    <property type="match status" value="1"/>
</dbReference>
<dbReference type="InterPro" id="IPR033907">
    <property type="entry name" value="Endolysin_autolysin"/>
</dbReference>
<comment type="similarity">
    <text evidence="7">Belongs to the glycosyl hydrolase 24 family.</text>
</comment>
<dbReference type="OrthoDB" id="5327667at2"/>
<protein>
    <recommendedName>
        <fullName evidence="7">Lysozyme</fullName>
        <ecNumber evidence="7">3.2.1.17</ecNumber>
    </recommendedName>
</protein>
<dbReference type="GO" id="GO:0031640">
    <property type="term" value="P:killing of cells of another organism"/>
    <property type="evidence" value="ECO:0007669"/>
    <property type="project" value="UniProtKB-KW"/>
</dbReference>
<dbReference type="EC" id="3.2.1.17" evidence="7"/>
<evidence type="ECO:0000256" key="4">
    <source>
        <dbReference type="ARBA" id="ARBA00022801"/>
    </source>
</evidence>
<dbReference type="Proteomes" id="UP000228535">
    <property type="component" value="Unassembled WGS sequence"/>
</dbReference>
<comment type="catalytic activity">
    <reaction evidence="1 7">
        <text>Hydrolysis of (1-&gt;4)-beta-linkages between N-acetylmuramic acid and N-acetyl-D-glucosamine residues in a peptidoglycan and between N-acetyl-D-glucosamine residues in chitodextrins.</text>
        <dbReference type="EC" id="3.2.1.17"/>
    </reaction>
</comment>
<evidence type="ECO:0000256" key="5">
    <source>
        <dbReference type="ARBA" id="ARBA00023200"/>
    </source>
</evidence>
<keyword evidence="9" id="KW-1185">Reference proteome</keyword>
<dbReference type="GO" id="GO:0003796">
    <property type="term" value="F:lysozyme activity"/>
    <property type="evidence" value="ECO:0007669"/>
    <property type="project" value="UniProtKB-EC"/>
</dbReference>
<reference evidence="8 9" key="1">
    <citation type="submission" date="2017-11" db="EMBL/GenBank/DDBJ databases">
        <title>Genomic Encyclopedia of Archaeal and Bacterial Type Strains, Phase II (KMG-II): From Individual Species to Whole Genera.</title>
        <authorList>
            <person name="Goeker M."/>
        </authorList>
    </citation>
    <scope>NUCLEOTIDE SEQUENCE [LARGE SCALE GENOMIC DNA]</scope>
    <source>
        <strain evidence="8 9">DSM 11115</strain>
    </source>
</reference>
<keyword evidence="6 7" id="KW-0326">Glycosidase</keyword>
<dbReference type="Gene3D" id="1.10.530.40">
    <property type="match status" value="1"/>
</dbReference>
<evidence type="ECO:0000256" key="1">
    <source>
        <dbReference type="ARBA" id="ARBA00000632"/>
    </source>
</evidence>
<accession>A0A2M9BNC4</accession>